<sequence length="246" mass="28113">MIEKVHFHLQIIIFFFILDRFYPWTLHKPTPQTGRVLHLSKEKRFHHHVSICKATTLLWETINLQGTGSVKTIFEEELGVVDFHLSNKSCILYVSETDIVAGNNYKRKLVRFRNANSSLQGIVLVEKTRLSEQYFSAMQKFVVFELGLTLLPVASQLEASQLLTQIVHGESKDNPFRRKSVSRLLDPLVMSLVQQIPGVGKVKAMALLQHYTSIHQLCNAGTQELQQIVGQATAQHIRNFFHNPLV</sequence>
<feature type="domain" description="DisA/LigA helix-hairpin-helix motif" evidence="3">
    <location>
        <begin position="196"/>
        <end position="244"/>
    </location>
</feature>
<protein>
    <submittedName>
        <fullName evidence="5">FA core complex associated protein 24</fullName>
    </submittedName>
</protein>
<keyword evidence="1" id="KW-0227">DNA damage</keyword>
<dbReference type="Proteomes" id="UP000314982">
    <property type="component" value="Unassembled WGS sequence"/>
</dbReference>
<dbReference type="GeneTree" id="ENSGT00390000009456"/>
<dbReference type="Ensembl" id="ENSHHUT00000048305.1">
    <property type="protein sequence ID" value="ENSHHUP00000046593.1"/>
    <property type="gene ID" value="ENSHHUG00000028357.1"/>
</dbReference>
<dbReference type="InterPro" id="IPR026985">
    <property type="entry name" value="FAAP24"/>
</dbReference>
<dbReference type="InterPro" id="IPR010994">
    <property type="entry name" value="RuvA_2-like"/>
</dbReference>
<dbReference type="Gene3D" id="3.40.50.10130">
    <property type="match status" value="1"/>
</dbReference>
<dbReference type="Pfam" id="PF12826">
    <property type="entry name" value="HHH_2"/>
    <property type="match status" value="1"/>
</dbReference>
<dbReference type="GO" id="GO:0003682">
    <property type="term" value="F:chromatin binding"/>
    <property type="evidence" value="ECO:0007669"/>
    <property type="project" value="TreeGrafter"/>
</dbReference>
<dbReference type="Gene3D" id="1.10.150.20">
    <property type="entry name" value="5' to 3' exonuclease, C-terminal subdomain"/>
    <property type="match status" value="1"/>
</dbReference>
<evidence type="ECO:0000313" key="6">
    <source>
        <dbReference type="Proteomes" id="UP000314982"/>
    </source>
</evidence>
<dbReference type="InterPro" id="IPR040646">
    <property type="entry name" value="PND"/>
</dbReference>
<evidence type="ECO:0000256" key="2">
    <source>
        <dbReference type="ARBA" id="ARBA00023204"/>
    </source>
</evidence>
<dbReference type="GO" id="GO:0043240">
    <property type="term" value="C:Fanconi anaemia nuclear complex"/>
    <property type="evidence" value="ECO:0007669"/>
    <property type="project" value="InterPro"/>
</dbReference>
<dbReference type="STRING" id="62062.ENSHHUP00000046593"/>
<proteinExistence type="predicted"/>
<accession>A0A4W5N9G6</accession>
<dbReference type="PANTHER" id="PTHR31786">
    <property type="entry name" value="FANCONI ANEMIA CORE COMPLEX-ASSOCIATED PROTEIN 24"/>
    <property type="match status" value="1"/>
</dbReference>
<dbReference type="InterPro" id="IPR041663">
    <property type="entry name" value="DisA/LigA_HHH"/>
</dbReference>
<name>A0A4W5N9G6_9TELE</name>
<evidence type="ECO:0000313" key="5">
    <source>
        <dbReference type="Ensembl" id="ENSHHUP00000046593.1"/>
    </source>
</evidence>
<feature type="domain" description="Fanconi anemia core complex-associated protein 24 pseudonuclease" evidence="4">
    <location>
        <begin position="67"/>
        <end position="168"/>
    </location>
</feature>
<evidence type="ECO:0000259" key="3">
    <source>
        <dbReference type="Pfam" id="PF12826"/>
    </source>
</evidence>
<dbReference type="PANTHER" id="PTHR31786:SF2">
    <property type="entry name" value="FANCONI ANEMIA CORE COMPLEX-ASSOCIATED PROTEIN 24"/>
    <property type="match status" value="1"/>
</dbReference>
<reference evidence="5" key="3">
    <citation type="submission" date="2025-09" db="UniProtKB">
        <authorList>
            <consortium name="Ensembl"/>
        </authorList>
    </citation>
    <scope>IDENTIFICATION</scope>
</reference>
<dbReference type="AlphaFoldDB" id="A0A4W5N9G6"/>
<evidence type="ECO:0000256" key="1">
    <source>
        <dbReference type="ARBA" id="ARBA00022763"/>
    </source>
</evidence>
<evidence type="ECO:0000259" key="4">
    <source>
        <dbReference type="Pfam" id="PF17949"/>
    </source>
</evidence>
<dbReference type="GO" id="GO:0036297">
    <property type="term" value="P:interstrand cross-link repair"/>
    <property type="evidence" value="ECO:0007669"/>
    <property type="project" value="InterPro"/>
</dbReference>
<organism evidence="5 6">
    <name type="scientific">Hucho hucho</name>
    <name type="common">huchen</name>
    <dbReference type="NCBI Taxonomy" id="62062"/>
    <lineage>
        <taxon>Eukaryota</taxon>
        <taxon>Metazoa</taxon>
        <taxon>Chordata</taxon>
        <taxon>Craniata</taxon>
        <taxon>Vertebrata</taxon>
        <taxon>Euteleostomi</taxon>
        <taxon>Actinopterygii</taxon>
        <taxon>Neopterygii</taxon>
        <taxon>Teleostei</taxon>
        <taxon>Protacanthopterygii</taxon>
        <taxon>Salmoniformes</taxon>
        <taxon>Salmonidae</taxon>
        <taxon>Salmoninae</taxon>
        <taxon>Hucho</taxon>
    </lineage>
</organism>
<dbReference type="CDD" id="cd09897">
    <property type="entry name" value="H3TH_FEN1-XPG-like"/>
    <property type="match status" value="1"/>
</dbReference>
<dbReference type="Pfam" id="PF17949">
    <property type="entry name" value="PND"/>
    <property type="match status" value="1"/>
</dbReference>
<dbReference type="SUPFAM" id="SSF47781">
    <property type="entry name" value="RuvA domain 2-like"/>
    <property type="match status" value="1"/>
</dbReference>
<dbReference type="CDD" id="cd20076">
    <property type="entry name" value="XPF_nuclease_FAAP24"/>
    <property type="match status" value="1"/>
</dbReference>
<keyword evidence="6" id="KW-1185">Reference proteome</keyword>
<reference evidence="6" key="1">
    <citation type="submission" date="2018-06" db="EMBL/GenBank/DDBJ databases">
        <title>Genome assembly of Danube salmon.</title>
        <authorList>
            <person name="Macqueen D.J."/>
            <person name="Gundappa M.K."/>
        </authorList>
    </citation>
    <scope>NUCLEOTIDE SEQUENCE [LARGE SCALE GENOMIC DNA]</scope>
</reference>
<keyword evidence="2" id="KW-0234">DNA repair</keyword>
<reference evidence="5" key="2">
    <citation type="submission" date="2025-08" db="UniProtKB">
        <authorList>
            <consortium name="Ensembl"/>
        </authorList>
    </citation>
    <scope>IDENTIFICATION</scope>
</reference>